<protein>
    <submittedName>
        <fullName evidence="1">Uncharacterized protein</fullName>
    </submittedName>
</protein>
<dbReference type="Proteomes" id="UP000192486">
    <property type="component" value="Chromosome"/>
</dbReference>
<dbReference type="Gene3D" id="3.30.300.20">
    <property type="match status" value="1"/>
</dbReference>
<dbReference type="EMBL" id="CP015108">
    <property type="protein sequence ID" value="ARF13541.1"/>
    <property type="molecule type" value="Genomic_DNA"/>
</dbReference>
<gene>
    <name evidence="1" type="ORF">SporoS204_04820</name>
</gene>
<dbReference type="InterPro" id="IPR036102">
    <property type="entry name" value="OsmC/Ohrsf"/>
</dbReference>
<keyword evidence="2" id="KW-1185">Reference proteome</keyword>
<accession>A0ABM6JTK2</accession>
<dbReference type="Pfam" id="PF02566">
    <property type="entry name" value="OsmC"/>
    <property type="match status" value="1"/>
</dbReference>
<evidence type="ECO:0000313" key="1">
    <source>
        <dbReference type="EMBL" id="ARF13541.1"/>
    </source>
</evidence>
<evidence type="ECO:0000313" key="2">
    <source>
        <dbReference type="Proteomes" id="UP000192486"/>
    </source>
</evidence>
<proteinExistence type="predicted"/>
<dbReference type="InterPro" id="IPR003718">
    <property type="entry name" value="OsmC/Ohr_fam"/>
</dbReference>
<reference evidence="1 2" key="1">
    <citation type="submission" date="2016-04" db="EMBL/GenBank/DDBJ databases">
        <title>Comparative Genomics and Epigenetics of Sporosarcina ureae.</title>
        <authorList>
            <person name="Oliver A.S."/>
            <person name="Cooper K.K."/>
        </authorList>
    </citation>
    <scope>NUCLEOTIDE SEQUENCE [LARGE SCALE GENOMIC DNA]</scope>
    <source>
        <strain evidence="1 2">S204</strain>
    </source>
</reference>
<name>A0ABM6JTK2_SPOUR</name>
<sequence>MSTTKIMNEMKKLIEQDPSLAISEWQGTCQYVVGEMMFLETKDLQEINLEGIAKPGEKQVMPIELLIAAATTSFGVTFHLEAYNQGVTVDRAEIVFTGVCDKAPFLGIKSGNSGIMKPMIVLSAESTTNKGQLAEIAAIAIERSPILSSLREDVTLHIK</sequence>
<dbReference type="SUPFAM" id="SSF82784">
    <property type="entry name" value="OsmC-like"/>
    <property type="match status" value="1"/>
</dbReference>
<organism evidence="1 2">
    <name type="scientific">Sporosarcina ureae</name>
    <dbReference type="NCBI Taxonomy" id="1571"/>
    <lineage>
        <taxon>Bacteria</taxon>
        <taxon>Bacillati</taxon>
        <taxon>Bacillota</taxon>
        <taxon>Bacilli</taxon>
        <taxon>Bacillales</taxon>
        <taxon>Caryophanaceae</taxon>
        <taxon>Sporosarcina</taxon>
    </lineage>
</organism>
<dbReference type="InterPro" id="IPR015946">
    <property type="entry name" value="KH_dom-like_a/b"/>
</dbReference>
<dbReference type="RefSeq" id="WP_051210572.1">
    <property type="nucleotide sequence ID" value="NZ_CP015108.1"/>
</dbReference>